<dbReference type="EMBL" id="CP026604">
    <property type="protein sequence ID" value="AWB66558.1"/>
    <property type="molecule type" value="Genomic_DNA"/>
</dbReference>
<evidence type="ECO:0000256" key="3">
    <source>
        <dbReference type="ARBA" id="ARBA00022729"/>
    </source>
</evidence>
<dbReference type="PROSITE" id="PS00194">
    <property type="entry name" value="THIOREDOXIN_1"/>
    <property type="match status" value="1"/>
</dbReference>
<dbReference type="GO" id="GO:0015036">
    <property type="term" value="F:disulfide oxidoreductase activity"/>
    <property type="evidence" value="ECO:0007669"/>
    <property type="project" value="UniProtKB-ARBA"/>
</dbReference>
<keyword evidence="5 7" id="KW-1015">Disulfide bond</keyword>
<keyword evidence="3 9" id="KW-0732">Signal</keyword>
<evidence type="ECO:0000313" key="12">
    <source>
        <dbReference type="Proteomes" id="UP000244441"/>
    </source>
</evidence>
<evidence type="ECO:0000256" key="2">
    <source>
        <dbReference type="ARBA" id="ARBA00005791"/>
    </source>
</evidence>
<dbReference type="AlphaFoldDB" id="A0A2S0VQS1"/>
<evidence type="ECO:0000256" key="5">
    <source>
        <dbReference type="ARBA" id="ARBA00023157"/>
    </source>
</evidence>
<reference evidence="11 12" key="1">
    <citation type="submission" date="2018-01" db="EMBL/GenBank/DDBJ databases">
        <title>Genome sequence of a Cantenovulum-like bacteria.</title>
        <authorList>
            <person name="Tan W.R."/>
            <person name="Lau N.-S."/>
            <person name="Go F."/>
            <person name="Amirul A.-A.A."/>
        </authorList>
    </citation>
    <scope>NUCLEOTIDE SEQUENCE [LARGE SCALE GENOMIC DNA]</scope>
    <source>
        <strain evidence="11 12">CCB-QB4</strain>
    </source>
</reference>
<dbReference type="Gene3D" id="3.40.30.10">
    <property type="entry name" value="Glutaredoxin"/>
    <property type="match status" value="1"/>
</dbReference>
<dbReference type="InterPro" id="IPR050824">
    <property type="entry name" value="Thiol_disulfide_DsbA"/>
</dbReference>
<keyword evidence="6" id="KW-0676">Redox-active center</keyword>
<accession>A0A2S0VQS1</accession>
<dbReference type="GO" id="GO:0042597">
    <property type="term" value="C:periplasmic space"/>
    <property type="evidence" value="ECO:0007669"/>
    <property type="project" value="UniProtKB-SubCell"/>
</dbReference>
<feature type="chain" id="PRO_5015720488" description="Thiol:disulfide interchange protein" evidence="9">
    <location>
        <begin position="21"/>
        <end position="204"/>
    </location>
</feature>
<keyword evidence="12" id="KW-1185">Reference proteome</keyword>
<keyword evidence="4 7" id="KW-0574">Periplasm</keyword>
<sequence length="204" mass="22817">MKKIALAFIVAIFLPLQACADTFQEGKHYEVLDFPATKTPEVTEFFSFYCGHCFQFEPLIGSLKKSLKPGVKFKKSHVDFVRGPEKADLLTKAMIAAELLKVEDKVIPKLFNAIHVIGKGRAILTETTVRGIFLDAGVEPKKFEGAINNFMVVGQVQQMKQAQKKMNIRSVPTVIVNGKYKVISKELKSETDYIALVNHLTTLK</sequence>
<evidence type="ECO:0000256" key="8">
    <source>
        <dbReference type="PIRSR" id="PIRSR001488-1"/>
    </source>
</evidence>
<dbReference type="SUPFAM" id="SSF52833">
    <property type="entry name" value="Thioredoxin-like"/>
    <property type="match status" value="1"/>
</dbReference>
<protein>
    <recommendedName>
        <fullName evidence="7">Thiol:disulfide interchange protein</fullName>
    </recommendedName>
</protein>
<comment type="similarity">
    <text evidence="2">Belongs to the thioredoxin family. DsbA subfamily.</text>
</comment>
<dbReference type="PROSITE" id="PS51352">
    <property type="entry name" value="THIOREDOXIN_2"/>
    <property type="match status" value="1"/>
</dbReference>
<dbReference type="InterPro" id="IPR013766">
    <property type="entry name" value="Thioredoxin_domain"/>
</dbReference>
<evidence type="ECO:0000259" key="10">
    <source>
        <dbReference type="PROSITE" id="PS51352"/>
    </source>
</evidence>
<gene>
    <name evidence="11" type="ORF">C2869_08995</name>
</gene>
<dbReference type="InterPro" id="IPR023205">
    <property type="entry name" value="DsbA/DsbL"/>
</dbReference>
<organism evidence="11 12">
    <name type="scientific">Saccharobesus litoralis</name>
    <dbReference type="NCBI Taxonomy" id="2172099"/>
    <lineage>
        <taxon>Bacteria</taxon>
        <taxon>Pseudomonadati</taxon>
        <taxon>Pseudomonadota</taxon>
        <taxon>Gammaproteobacteria</taxon>
        <taxon>Alteromonadales</taxon>
        <taxon>Alteromonadaceae</taxon>
        <taxon>Saccharobesus</taxon>
    </lineage>
</organism>
<dbReference type="PANTHER" id="PTHR35891">
    <property type="entry name" value="THIOL:DISULFIDE INTERCHANGE PROTEIN DSBA"/>
    <property type="match status" value="1"/>
</dbReference>
<dbReference type="KEGG" id="cate:C2869_08995"/>
<dbReference type="Proteomes" id="UP000244441">
    <property type="component" value="Chromosome"/>
</dbReference>
<evidence type="ECO:0000256" key="4">
    <source>
        <dbReference type="ARBA" id="ARBA00022764"/>
    </source>
</evidence>
<dbReference type="PIRSF" id="PIRSF001488">
    <property type="entry name" value="Tdi_protein"/>
    <property type="match status" value="1"/>
</dbReference>
<proteinExistence type="inferred from homology"/>
<dbReference type="OrthoDB" id="9784896at2"/>
<dbReference type="InterPro" id="IPR036249">
    <property type="entry name" value="Thioredoxin-like_sf"/>
</dbReference>
<dbReference type="PANTHER" id="PTHR35891:SF2">
    <property type="entry name" value="THIOL:DISULFIDE INTERCHANGE PROTEIN DSBA"/>
    <property type="match status" value="1"/>
</dbReference>
<dbReference type="RefSeq" id="WP_108602621.1">
    <property type="nucleotide sequence ID" value="NZ_CP026604.1"/>
</dbReference>
<evidence type="ECO:0000256" key="1">
    <source>
        <dbReference type="ARBA" id="ARBA00004418"/>
    </source>
</evidence>
<evidence type="ECO:0000256" key="6">
    <source>
        <dbReference type="ARBA" id="ARBA00023284"/>
    </source>
</evidence>
<feature type="domain" description="Thioredoxin" evidence="10">
    <location>
        <begin position="10"/>
        <end position="152"/>
    </location>
</feature>
<dbReference type="Pfam" id="PF01323">
    <property type="entry name" value="DSBA"/>
    <property type="match status" value="1"/>
</dbReference>
<name>A0A2S0VQS1_9ALTE</name>
<evidence type="ECO:0000313" key="11">
    <source>
        <dbReference type="EMBL" id="AWB66558.1"/>
    </source>
</evidence>
<dbReference type="CDD" id="cd03019">
    <property type="entry name" value="DsbA_DsbA"/>
    <property type="match status" value="1"/>
</dbReference>
<evidence type="ECO:0000256" key="9">
    <source>
        <dbReference type="SAM" id="SignalP"/>
    </source>
</evidence>
<feature type="disulfide bond" description="Redox-active" evidence="8">
    <location>
        <begin position="50"/>
        <end position="53"/>
    </location>
</feature>
<dbReference type="InterPro" id="IPR017937">
    <property type="entry name" value="Thioredoxin_CS"/>
</dbReference>
<comment type="subcellular location">
    <subcellularLocation>
        <location evidence="1 7">Periplasm</location>
    </subcellularLocation>
</comment>
<dbReference type="InterPro" id="IPR001853">
    <property type="entry name" value="DSBA-like_thioredoxin_dom"/>
</dbReference>
<feature type="signal peptide" evidence="9">
    <location>
        <begin position="1"/>
        <end position="20"/>
    </location>
</feature>
<evidence type="ECO:0000256" key="7">
    <source>
        <dbReference type="PIRNR" id="PIRNR001488"/>
    </source>
</evidence>